<dbReference type="EMBL" id="JXAL01000001">
    <property type="protein sequence ID" value="KIL37535.1"/>
    <property type="molecule type" value="Genomic_DNA"/>
</dbReference>
<evidence type="ECO:0000313" key="2">
    <source>
        <dbReference type="Proteomes" id="UP000054526"/>
    </source>
</evidence>
<keyword evidence="2" id="KW-1185">Reference proteome</keyword>
<name>A0ABR5A980_9BACL</name>
<proteinExistence type="predicted"/>
<sequence length="98" mass="10897">MAIAYTRSYDHILDDLSRALATVPQFHEAFEMNDDEWGSLADEEKEICIRTLADDLFYVLGSETSAEVGYGSAVYDAGHSVIKVTANSQLIHIVSLRE</sequence>
<reference evidence="1 2" key="1">
    <citation type="submission" date="2014-12" db="EMBL/GenBank/DDBJ databases">
        <title>Draft genome sequence of Cohnella kolymensis strain B-2846.</title>
        <authorList>
            <person name="Karlyshev A.V."/>
            <person name="Kudryashova E.B."/>
        </authorList>
    </citation>
    <scope>NUCLEOTIDE SEQUENCE [LARGE SCALE GENOMIC DNA]</scope>
    <source>
        <strain evidence="1 2">VKM B-2846</strain>
    </source>
</reference>
<accession>A0ABR5A980</accession>
<protein>
    <submittedName>
        <fullName evidence="1">Uncharacterized protein</fullName>
    </submittedName>
</protein>
<gene>
    <name evidence="1" type="ORF">SD71_02635</name>
</gene>
<organism evidence="1 2">
    <name type="scientific">Cohnella kolymensis</name>
    <dbReference type="NCBI Taxonomy" id="1590652"/>
    <lineage>
        <taxon>Bacteria</taxon>
        <taxon>Bacillati</taxon>
        <taxon>Bacillota</taxon>
        <taxon>Bacilli</taxon>
        <taxon>Bacillales</taxon>
        <taxon>Paenibacillaceae</taxon>
        <taxon>Cohnella</taxon>
    </lineage>
</organism>
<dbReference type="RefSeq" id="WP_041059095.1">
    <property type="nucleotide sequence ID" value="NZ_JXAL01000001.1"/>
</dbReference>
<comment type="caution">
    <text evidence="1">The sequence shown here is derived from an EMBL/GenBank/DDBJ whole genome shotgun (WGS) entry which is preliminary data.</text>
</comment>
<dbReference type="Proteomes" id="UP000054526">
    <property type="component" value="Unassembled WGS sequence"/>
</dbReference>
<evidence type="ECO:0000313" key="1">
    <source>
        <dbReference type="EMBL" id="KIL37535.1"/>
    </source>
</evidence>